<dbReference type="HOGENOM" id="CLU_033716_1_0_9"/>
<evidence type="ECO:0000256" key="3">
    <source>
        <dbReference type="ARBA" id="ARBA00022723"/>
    </source>
</evidence>
<dbReference type="PRINTS" id="PR00359">
    <property type="entry name" value="BP450"/>
</dbReference>
<dbReference type="PRINTS" id="PR00385">
    <property type="entry name" value="P450"/>
</dbReference>
<keyword evidence="3 7" id="KW-0479">Metal-binding</keyword>
<keyword evidence="9" id="KW-1185">Reference proteome</keyword>
<dbReference type="InterPro" id="IPR002397">
    <property type="entry name" value="Cyt_P450_B"/>
</dbReference>
<dbReference type="GO" id="GO:0020037">
    <property type="term" value="F:heme binding"/>
    <property type="evidence" value="ECO:0007669"/>
    <property type="project" value="InterPro"/>
</dbReference>
<dbReference type="FunFam" id="1.10.630.10:FF:000018">
    <property type="entry name" value="Cytochrome P450 monooxygenase"/>
    <property type="match status" value="1"/>
</dbReference>
<dbReference type="PROSITE" id="PS00086">
    <property type="entry name" value="CYTOCHROME_P450"/>
    <property type="match status" value="1"/>
</dbReference>
<dbReference type="GO" id="GO:0016705">
    <property type="term" value="F:oxidoreductase activity, acting on paired donors, with incorporation or reduction of molecular oxygen"/>
    <property type="evidence" value="ECO:0007669"/>
    <property type="project" value="InterPro"/>
</dbReference>
<dbReference type="GO" id="GO:0005506">
    <property type="term" value="F:iron ion binding"/>
    <property type="evidence" value="ECO:0007669"/>
    <property type="project" value="InterPro"/>
</dbReference>
<dbReference type="CDD" id="cd11029">
    <property type="entry name" value="CYP107-like"/>
    <property type="match status" value="1"/>
</dbReference>
<dbReference type="RefSeq" id="WP_014370863.1">
    <property type="nucleotide sequence ID" value="NC_016935.1"/>
</dbReference>
<dbReference type="PANTHER" id="PTHR46696">
    <property type="entry name" value="P450, PUTATIVE (EUROFUNG)-RELATED"/>
    <property type="match status" value="1"/>
</dbReference>
<organism evidence="8 9">
    <name type="scientific">Paenibacillus mucilaginosus 3016</name>
    <dbReference type="NCBI Taxonomy" id="1116391"/>
    <lineage>
        <taxon>Bacteria</taxon>
        <taxon>Bacillati</taxon>
        <taxon>Bacillota</taxon>
        <taxon>Bacilli</taxon>
        <taxon>Bacillales</taxon>
        <taxon>Paenibacillaceae</taxon>
        <taxon>Paenibacillus</taxon>
    </lineage>
</organism>
<evidence type="ECO:0000313" key="9">
    <source>
        <dbReference type="Proteomes" id="UP000007523"/>
    </source>
</evidence>
<comment type="similarity">
    <text evidence="1 7">Belongs to the cytochrome P450 family.</text>
</comment>
<keyword evidence="5 7" id="KW-0408">Iron</keyword>
<keyword evidence="2 7" id="KW-0349">Heme</keyword>
<dbReference type="STRING" id="1116391.PM3016_4289"/>
<dbReference type="GO" id="GO:0004497">
    <property type="term" value="F:monooxygenase activity"/>
    <property type="evidence" value="ECO:0007669"/>
    <property type="project" value="UniProtKB-KW"/>
</dbReference>
<evidence type="ECO:0000256" key="4">
    <source>
        <dbReference type="ARBA" id="ARBA00023002"/>
    </source>
</evidence>
<protein>
    <submittedName>
        <fullName evidence="8">Cytochrome P450</fullName>
    </submittedName>
</protein>
<dbReference type="Gene3D" id="1.10.630.10">
    <property type="entry name" value="Cytochrome P450"/>
    <property type="match status" value="1"/>
</dbReference>
<evidence type="ECO:0000256" key="6">
    <source>
        <dbReference type="ARBA" id="ARBA00023033"/>
    </source>
</evidence>
<evidence type="ECO:0000256" key="1">
    <source>
        <dbReference type="ARBA" id="ARBA00010617"/>
    </source>
</evidence>
<name>H6NN21_9BACL</name>
<dbReference type="PANTHER" id="PTHR46696:SF1">
    <property type="entry name" value="CYTOCHROME P450 YJIB-RELATED"/>
    <property type="match status" value="1"/>
</dbReference>
<dbReference type="AlphaFoldDB" id="H6NN21"/>
<dbReference type="InterPro" id="IPR001128">
    <property type="entry name" value="Cyt_P450"/>
</dbReference>
<keyword evidence="6 7" id="KW-0503">Monooxygenase</keyword>
<reference evidence="8 9" key="1">
    <citation type="journal article" date="2012" name="J. Bacteriol.">
        <title>Complete Genome Sequence of Paenibacillus mucilaginosus 3016, a Bacterium Functional as Microbial Fertilizer.</title>
        <authorList>
            <person name="Ma M."/>
            <person name="Wang Z."/>
            <person name="Li L."/>
            <person name="Jiang X."/>
            <person name="Guan D."/>
            <person name="Cao F."/>
            <person name="Chen H."/>
            <person name="Wang X."/>
            <person name="Shen D."/>
            <person name="Du B."/>
            <person name="Li J."/>
        </authorList>
    </citation>
    <scope>NUCLEOTIDE SEQUENCE [LARGE SCALE GENOMIC DNA]</scope>
    <source>
        <strain evidence="8 9">3016</strain>
    </source>
</reference>
<dbReference type="InterPro" id="IPR017972">
    <property type="entry name" value="Cyt_P450_CS"/>
</dbReference>
<gene>
    <name evidence="8" type="ORF">PM3016_4289</name>
</gene>
<dbReference type="SUPFAM" id="SSF48264">
    <property type="entry name" value="Cytochrome P450"/>
    <property type="match status" value="1"/>
</dbReference>
<sequence>MSIPDHEAPQLDLFSSEFKRNAYSLYAQLREQEPVYRFMLPNGQTAWLITRYEDAQAALKDSRFIKNPHTLLSQEQMDKWTFPMLERDLLIRNMVASDPPDHTRLRNLVQKAFTPKMIEELRGRIQEIADTLLDEIQDKGNMNVMDDFAFPLPIIVICEMLGIPAEDRDSFRDWSNAIVRAVHLPEKIQEALPQIRSFIKYMGQLIEERRNDPDEDLVSSLIQAETEGEQLTENELYSMIFLLIVAGHETTVNLIGNGVFALLQHPEQWEKLKSHPGLISSAVEEILRFYGPVELASSRWAGEDVPFHEQLIRKGDMIAVALASANRDEAQFIHPDRFDITRKNNRHLAFGTGIHHCLGAPLARLEGQIALLTLLRRMPNLRLSTDPGTLQWVPAYVMRGLVELPVQF</sequence>
<dbReference type="Proteomes" id="UP000007523">
    <property type="component" value="Chromosome"/>
</dbReference>
<dbReference type="KEGG" id="pmq:PM3016_4289"/>
<evidence type="ECO:0000313" key="8">
    <source>
        <dbReference type="EMBL" id="AFC31061.1"/>
    </source>
</evidence>
<dbReference type="EMBL" id="CP003235">
    <property type="protein sequence ID" value="AFC31061.1"/>
    <property type="molecule type" value="Genomic_DNA"/>
</dbReference>
<evidence type="ECO:0000256" key="7">
    <source>
        <dbReference type="RuleBase" id="RU000461"/>
    </source>
</evidence>
<keyword evidence="4 7" id="KW-0560">Oxidoreductase</keyword>
<evidence type="ECO:0000256" key="5">
    <source>
        <dbReference type="ARBA" id="ARBA00023004"/>
    </source>
</evidence>
<evidence type="ECO:0000256" key="2">
    <source>
        <dbReference type="ARBA" id="ARBA00022617"/>
    </source>
</evidence>
<dbReference type="InterPro" id="IPR036396">
    <property type="entry name" value="Cyt_P450_sf"/>
</dbReference>
<dbReference type="Pfam" id="PF00067">
    <property type="entry name" value="p450"/>
    <property type="match status" value="2"/>
</dbReference>
<accession>H6NN21</accession>
<proteinExistence type="inferred from homology"/>